<dbReference type="OrthoDB" id="1706812at2"/>
<name>A0A410Q7W5_9FIRM</name>
<dbReference type="KEGG" id="spoa:EQM13_00090"/>
<dbReference type="InterPro" id="IPR043765">
    <property type="entry name" value="DUF5711"/>
</dbReference>
<dbReference type="Proteomes" id="UP000287969">
    <property type="component" value="Chromosome"/>
</dbReference>
<keyword evidence="1" id="KW-1133">Transmembrane helix</keyword>
<dbReference type="EMBL" id="CP035282">
    <property type="protein sequence ID" value="QAT60081.1"/>
    <property type="molecule type" value="Genomic_DNA"/>
</dbReference>
<proteinExistence type="predicted"/>
<keyword evidence="3" id="KW-1185">Reference proteome</keyword>
<gene>
    <name evidence="2" type="ORF">EQM13_00090</name>
</gene>
<dbReference type="AlphaFoldDB" id="A0A410Q7W5"/>
<dbReference type="Pfam" id="PF18975">
    <property type="entry name" value="DUF5711"/>
    <property type="match status" value="1"/>
</dbReference>
<keyword evidence="1" id="KW-0472">Membrane</keyword>
<organism evidence="2 3">
    <name type="scientific">Acidilutibacter cellobiosedens</name>
    <dbReference type="NCBI Taxonomy" id="2507161"/>
    <lineage>
        <taxon>Bacteria</taxon>
        <taxon>Bacillati</taxon>
        <taxon>Bacillota</taxon>
        <taxon>Tissierellia</taxon>
        <taxon>Tissierellales</taxon>
        <taxon>Acidilutibacteraceae</taxon>
        <taxon>Acidilutibacter</taxon>
    </lineage>
</organism>
<accession>A0A410Q7W5</accession>
<evidence type="ECO:0000256" key="1">
    <source>
        <dbReference type="SAM" id="Phobius"/>
    </source>
</evidence>
<protein>
    <submittedName>
        <fullName evidence="2">Uncharacterized protein</fullName>
    </submittedName>
</protein>
<sequence>MEKDIAKRPKGFKIFILILLLLIVFFSNEDIRLKFEDLIRKIGGNSKTLVLKDSFPIKINTENMKLYENMLIRWEEGSIIAVRTDGNKGWEKKSDFQEPLVSFGKNNIYFSEGSTGDIYYLSKEGKSIKRVEMKSQISRMFEKNNTLIIVQNNDVGGKLSILDGNGKLIASSIFEGGYFLDLNVDDKKTKYDVSTLNLDEDNMSSTLVLYEMNGKEINRYKFNDEILIFTQFVNNDSLILLTDSKIYFLKSNSIIWEKGMNKIKNIYVQDKNIYLLYDDTLEIINFEGKTEEKISLKEEYNKIIFFNDKYFLLFGDTYISGFSKEGKEVLKYKTDGEIKNVFANGKEVVVIFPEKIEIMEISNK</sequence>
<dbReference type="RefSeq" id="WP_071140550.1">
    <property type="nucleotide sequence ID" value="NZ_CP035282.1"/>
</dbReference>
<feature type="transmembrane region" description="Helical" evidence="1">
    <location>
        <begin position="12"/>
        <end position="28"/>
    </location>
</feature>
<evidence type="ECO:0000313" key="2">
    <source>
        <dbReference type="EMBL" id="QAT60081.1"/>
    </source>
</evidence>
<reference evidence="3" key="1">
    <citation type="submission" date="2019-01" db="EMBL/GenBank/DDBJ databases">
        <title>Draft genomes of a novel of Sporanaerobacter strains.</title>
        <authorList>
            <person name="Ma S."/>
        </authorList>
    </citation>
    <scope>NUCLEOTIDE SEQUENCE [LARGE SCALE GENOMIC DNA]</scope>
    <source>
        <strain evidence="3">NJN-17</strain>
    </source>
</reference>
<evidence type="ECO:0000313" key="3">
    <source>
        <dbReference type="Proteomes" id="UP000287969"/>
    </source>
</evidence>
<keyword evidence="1" id="KW-0812">Transmembrane</keyword>